<comment type="caution">
    <text evidence="2">The sequence shown here is derived from an EMBL/GenBank/DDBJ whole genome shotgun (WGS) entry which is preliminary data.</text>
</comment>
<dbReference type="InterPro" id="IPR036390">
    <property type="entry name" value="WH_DNA-bd_sf"/>
</dbReference>
<dbReference type="SUPFAM" id="SSF46785">
    <property type="entry name" value="Winged helix' DNA-binding domain"/>
    <property type="match status" value="1"/>
</dbReference>
<gene>
    <name evidence="2" type="ORF">AMQ22_01305</name>
</gene>
<feature type="domain" description="HTH arsR-type" evidence="1">
    <location>
        <begin position="21"/>
        <end position="64"/>
    </location>
</feature>
<dbReference type="Pfam" id="PF01022">
    <property type="entry name" value="HTH_5"/>
    <property type="match status" value="1"/>
</dbReference>
<organism evidence="2 3">
    <name type="scientific">Candidatus Methanofastidiosum methylothiophilum</name>
    <dbReference type="NCBI Taxonomy" id="1705564"/>
    <lineage>
        <taxon>Archaea</taxon>
        <taxon>Methanobacteriati</taxon>
        <taxon>Methanobacteriota</taxon>
        <taxon>Stenosarchaea group</taxon>
        <taxon>Candidatus Methanofastidiosia</taxon>
        <taxon>Candidatus Methanofastidiosales</taxon>
        <taxon>Candidatus Methanofastidiosaceae</taxon>
        <taxon>Candidatus Methanofastidiosum</taxon>
    </lineage>
</organism>
<dbReference type="AlphaFoldDB" id="A0A150J328"/>
<evidence type="ECO:0000313" key="2">
    <source>
        <dbReference type="EMBL" id="KYC51515.1"/>
    </source>
</evidence>
<dbReference type="InterPro" id="IPR001845">
    <property type="entry name" value="HTH_ArsR_DNA-bd_dom"/>
</dbReference>
<dbReference type="InterPro" id="IPR011991">
    <property type="entry name" value="ArsR-like_HTH"/>
</dbReference>
<dbReference type="EMBL" id="LNGC01000059">
    <property type="protein sequence ID" value="KYC51515.1"/>
    <property type="molecule type" value="Genomic_DNA"/>
</dbReference>
<dbReference type="Proteomes" id="UP000075398">
    <property type="component" value="Unassembled WGS sequence"/>
</dbReference>
<dbReference type="PANTHER" id="PTHR38600">
    <property type="entry name" value="TRANSCRIPTIONAL REGULATORY PROTEIN"/>
    <property type="match status" value="1"/>
</dbReference>
<proteinExistence type="predicted"/>
<evidence type="ECO:0000313" key="3">
    <source>
        <dbReference type="Proteomes" id="UP000075398"/>
    </source>
</evidence>
<dbReference type="InterPro" id="IPR036388">
    <property type="entry name" value="WH-like_DNA-bd_sf"/>
</dbReference>
<evidence type="ECO:0000259" key="1">
    <source>
        <dbReference type="Pfam" id="PF01022"/>
    </source>
</evidence>
<name>A0A150J328_9EURY</name>
<dbReference type="CDD" id="cd00090">
    <property type="entry name" value="HTH_ARSR"/>
    <property type="match status" value="1"/>
</dbReference>
<protein>
    <submittedName>
        <fullName evidence="2">Bacterial regulatory protein, arsR family</fullName>
    </submittedName>
</protein>
<dbReference type="PANTHER" id="PTHR38600:SF1">
    <property type="entry name" value="TRANSCRIPTIONAL REGULATORY PROTEIN"/>
    <property type="match status" value="1"/>
</dbReference>
<dbReference type="Gene3D" id="1.10.10.10">
    <property type="entry name" value="Winged helix-like DNA-binding domain superfamily/Winged helix DNA-binding domain"/>
    <property type="match status" value="1"/>
</dbReference>
<accession>A0A150J328</accession>
<sequence>MDKDKKILLWLIAGSRGGINRALILKYVISSPSNANRISIATGIEYKTVQHHLSILEKNGLLSSVGDKYGKTYFPSELLDKNISSFNEICKNMGLDGDEFKDK</sequence>
<dbReference type="STRING" id="1705564.APG08_00327"/>
<dbReference type="GO" id="GO:0003700">
    <property type="term" value="F:DNA-binding transcription factor activity"/>
    <property type="evidence" value="ECO:0007669"/>
    <property type="project" value="InterPro"/>
</dbReference>
<reference evidence="2 3" key="1">
    <citation type="journal article" date="2016" name="ISME J.">
        <title>Chasing the elusive Euryarchaeota class WSA2: genomes reveal a uniquely fastidious methyl-reducing methanogen.</title>
        <authorList>
            <person name="Nobu M.K."/>
            <person name="Narihiro T."/>
            <person name="Kuroda K."/>
            <person name="Mei R."/>
            <person name="Liu W.T."/>
        </authorList>
    </citation>
    <scope>NUCLEOTIDE SEQUENCE [LARGE SCALE GENOMIC DNA]</scope>
    <source>
        <strain evidence="2">U1lsi0528_Bin055</strain>
    </source>
</reference>